<gene>
    <name evidence="1" type="ORF">QBE51_01905</name>
</gene>
<reference evidence="1 2" key="1">
    <citation type="submission" date="2023-03" db="EMBL/GenBank/DDBJ databases">
        <title>Novel Species.</title>
        <authorList>
            <person name="Ma S."/>
        </authorList>
    </citation>
    <scope>NUCLEOTIDE SEQUENCE [LARGE SCALE GENOMIC DNA]</scope>
    <source>
        <strain evidence="1 2">LIND6LT2</strain>
    </source>
</reference>
<organism evidence="1 2">
    <name type="scientific">Defluviitalea saccharophila</name>
    <dbReference type="NCBI Taxonomy" id="879970"/>
    <lineage>
        <taxon>Bacteria</taxon>
        <taxon>Bacillati</taxon>
        <taxon>Bacillota</taxon>
        <taxon>Clostridia</taxon>
        <taxon>Lachnospirales</taxon>
        <taxon>Defluviitaleaceae</taxon>
        <taxon>Defluviitalea</taxon>
    </lineage>
</organism>
<keyword evidence="2" id="KW-1185">Reference proteome</keyword>
<dbReference type="Pfam" id="PF20095">
    <property type="entry name" value="DUF6485"/>
    <property type="match status" value="1"/>
</dbReference>
<dbReference type="EMBL" id="CP121687">
    <property type="protein sequence ID" value="WZL70308.1"/>
    <property type="molecule type" value="Genomic_DNA"/>
</dbReference>
<proteinExistence type="predicted"/>
<dbReference type="Proteomes" id="UP001486565">
    <property type="component" value="Chromosome"/>
</dbReference>
<accession>A0ABZ2Y4M4</accession>
<name>A0ABZ2Y4M4_9FIRM</name>
<sequence length="62" mass="7047">MSCNPKINCTCTYASCSRHGKCCECIAYHKRNGEVPGCLFSAAGERTYDRSIENLYNDYKNR</sequence>
<evidence type="ECO:0000313" key="1">
    <source>
        <dbReference type="EMBL" id="WZL70308.1"/>
    </source>
</evidence>
<evidence type="ECO:0000313" key="2">
    <source>
        <dbReference type="Proteomes" id="UP001486565"/>
    </source>
</evidence>
<protein>
    <submittedName>
        <fullName evidence="1">DUF6485 family protein</fullName>
    </submittedName>
</protein>
<dbReference type="RefSeq" id="WP_341877271.1">
    <property type="nucleotide sequence ID" value="NZ_CP121687.1"/>
</dbReference>